<keyword evidence="7" id="KW-0032">Aminotransferase</keyword>
<dbReference type="SUPFAM" id="SSF46785">
    <property type="entry name" value="Winged helix' DNA-binding domain"/>
    <property type="match status" value="1"/>
</dbReference>
<dbReference type="Gene3D" id="1.10.10.10">
    <property type="entry name" value="Winged helix-like DNA-binding domain superfamily/Winged helix DNA-binding domain"/>
    <property type="match status" value="1"/>
</dbReference>
<name>A0A077EDQ9_9FLAO</name>
<dbReference type="InterPro" id="IPR036388">
    <property type="entry name" value="WH-like_DNA-bd_sf"/>
</dbReference>
<dbReference type="Pfam" id="PF00155">
    <property type="entry name" value="Aminotran_1_2"/>
    <property type="match status" value="1"/>
</dbReference>
<keyword evidence="2" id="KW-0663">Pyridoxal phosphate</keyword>
<protein>
    <submittedName>
        <fullName evidence="7">Transcriptional regulator, GntR family domain / Aspartate aminotransferase</fullName>
    </submittedName>
</protein>
<dbReference type="HOGENOM" id="CLU_017584_0_1_10"/>
<dbReference type="InterPro" id="IPR015421">
    <property type="entry name" value="PyrdxlP-dep_Trfase_major"/>
</dbReference>
<feature type="domain" description="HTH gntR-type" evidence="6">
    <location>
        <begin position="21"/>
        <end position="89"/>
    </location>
</feature>
<dbReference type="EMBL" id="CP007547">
    <property type="protein sequence ID" value="AIL44748.1"/>
    <property type="molecule type" value="Genomic_DNA"/>
</dbReference>
<dbReference type="GO" id="GO:0008483">
    <property type="term" value="F:transaminase activity"/>
    <property type="evidence" value="ECO:0007669"/>
    <property type="project" value="UniProtKB-KW"/>
</dbReference>
<keyword evidence="3" id="KW-0805">Transcription regulation</keyword>
<keyword evidence="4" id="KW-0238">DNA-binding</keyword>
<evidence type="ECO:0000313" key="7">
    <source>
        <dbReference type="EMBL" id="AIL44748.1"/>
    </source>
</evidence>
<dbReference type="GO" id="GO:0003677">
    <property type="term" value="F:DNA binding"/>
    <property type="evidence" value="ECO:0007669"/>
    <property type="project" value="UniProtKB-KW"/>
</dbReference>
<evidence type="ECO:0000256" key="2">
    <source>
        <dbReference type="ARBA" id="ARBA00022898"/>
    </source>
</evidence>
<dbReference type="GO" id="GO:0030170">
    <property type="term" value="F:pyridoxal phosphate binding"/>
    <property type="evidence" value="ECO:0007669"/>
    <property type="project" value="InterPro"/>
</dbReference>
<dbReference type="InterPro" id="IPR051446">
    <property type="entry name" value="HTH_trans_reg/aminotransferase"/>
</dbReference>
<dbReference type="KEGG" id="eao:BD94_0973"/>
<dbReference type="CDD" id="cd07377">
    <property type="entry name" value="WHTH_GntR"/>
    <property type="match status" value="1"/>
</dbReference>
<evidence type="ECO:0000256" key="5">
    <source>
        <dbReference type="ARBA" id="ARBA00023163"/>
    </source>
</evidence>
<evidence type="ECO:0000259" key="6">
    <source>
        <dbReference type="PROSITE" id="PS50949"/>
    </source>
</evidence>
<dbReference type="PANTHER" id="PTHR46577">
    <property type="entry name" value="HTH-TYPE TRANSCRIPTIONAL REGULATORY PROTEIN GABR"/>
    <property type="match status" value="1"/>
</dbReference>
<dbReference type="CDD" id="cd00609">
    <property type="entry name" value="AAT_like"/>
    <property type="match status" value="1"/>
</dbReference>
<keyword evidence="5" id="KW-0804">Transcription</keyword>
<keyword evidence="7" id="KW-0808">Transferase</keyword>
<dbReference type="InterPro" id="IPR015424">
    <property type="entry name" value="PyrdxlP-dep_Trfase"/>
</dbReference>
<dbReference type="Proteomes" id="UP000028933">
    <property type="component" value="Chromosome"/>
</dbReference>
<accession>A0A077EDQ9</accession>
<dbReference type="AlphaFoldDB" id="A0A077EDQ9"/>
<dbReference type="STRING" id="1338011.BD94_0973"/>
<gene>
    <name evidence="7" type="ORF">BD94_0973</name>
</gene>
<proteinExistence type="inferred from homology"/>
<dbReference type="InterPro" id="IPR000524">
    <property type="entry name" value="Tscrpt_reg_HTH_GntR"/>
</dbReference>
<dbReference type="SUPFAM" id="SSF53383">
    <property type="entry name" value="PLP-dependent transferases"/>
    <property type="match status" value="1"/>
</dbReference>
<comment type="similarity">
    <text evidence="1">In the C-terminal section; belongs to the class-I pyridoxal-phosphate-dependent aminotransferase family.</text>
</comment>
<evidence type="ECO:0000256" key="3">
    <source>
        <dbReference type="ARBA" id="ARBA00023015"/>
    </source>
</evidence>
<dbReference type="PANTHER" id="PTHR46577:SF1">
    <property type="entry name" value="HTH-TYPE TRANSCRIPTIONAL REGULATORY PROTEIN GABR"/>
    <property type="match status" value="1"/>
</dbReference>
<dbReference type="Pfam" id="PF00392">
    <property type="entry name" value="GntR"/>
    <property type="match status" value="1"/>
</dbReference>
<dbReference type="RefSeq" id="WP_024565310.1">
    <property type="nucleotide sequence ID" value="NZ_CP007547.1"/>
</dbReference>
<dbReference type="SMART" id="SM00345">
    <property type="entry name" value="HTH_GNTR"/>
    <property type="match status" value="1"/>
</dbReference>
<dbReference type="Gene3D" id="3.40.640.10">
    <property type="entry name" value="Type I PLP-dependent aspartate aminotransferase-like (Major domain)"/>
    <property type="match status" value="1"/>
</dbReference>
<evidence type="ECO:0000313" key="8">
    <source>
        <dbReference type="Proteomes" id="UP000028933"/>
    </source>
</evidence>
<dbReference type="SMR" id="A0A077EDQ9"/>
<dbReference type="GO" id="GO:0003700">
    <property type="term" value="F:DNA-binding transcription factor activity"/>
    <property type="evidence" value="ECO:0007669"/>
    <property type="project" value="InterPro"/>
</dbReference>
<sequence>MSSPDQFLYKKIIYIDNKSSRPVYLQIVHQMINAIQRGYLMKGMKLLGTRSISDILQVHRKTVIAAYEELDAQGWVETIPNKGTFVIESGSFKNMNIKNLQRQDLATYPQQTGFSFRQSNLLDNPFEHSSCTYIFNDGVPDTRLSQIGNYSSFYSANLKRKSSYRKIGYYNTEGSEYFKEHLSQYLNLSRGLHISKNNLLITRSTEMSIYIISEILLSEGDMVVVGDPSYFAVNMIFQKSGAVIKTIPVDEEGIRTDLIEELCKKTKIRMLYLTPHHHYPTTVPLSAQRRIELLSLASQYGFAIVEDDYDFEFHYDNSAILPMASSDTDGMVIYVGSFGKSLAPGFRTGFIVAPENLMTEMRKYLGIIDRQGDIIMEQALGEMIAEGEINRHLKKSAKIYKERRDLFTDLLQKHLRDQVKFSIPSGGLAVWLEWQSPVNLFQLSAYCQQHDLFIPRTLLYQNKDYTALRLGYGHLEEDEMNKSLQILHDANESLKK</sequence>
<organism evidence="7 8">
    <name type="scientific">Elizabethkingia anophelis NUHP1</name>
    <dbReference type="NCBI Taxonomy" id="1338011"/>
    <lineage>
        <taxon>Bacteria</taxon>
        <taxon>Pseudomonadati</taxon>
        <taxon>Bacteroidota</taxon>
        <taxon>Flavobacteriia</taxon>
        <taxon>Flavobacteriales</taxon>
        <taxon>Weeksellaceae</taxon>
        <taxon>Elizabethkingia</taxon>
    </lineage>
</organism>
<dbReference type="PROSITE" id="PS50949">
    <property type="entry name" value="HTH_GNTR"/>
    <property type="match status" value="1"/>
</dbReference>
<dbReference type="InterPro" id="IPR004839">
    <property type="entry name" value="Aminotransferase_I/II_large"/>
</dbReference>
<dbReference type="eggNOG" id="COG1167">
    <property type="taxonomic scope" value="Bacteria"/>
</dbReference>
<reference evidence="7 8" key="1">
    <citation type="journal article" date="2013" name="Lancet">
        <title>First case of E anophelis outbreak in an intensive-care unit.</title>
        <authorList>
            <person name="Teo J."/>
            <person name="Tan S.Y."/>
            <person name="Tay M."/>
            <person name="Ding Y."/>
            <person name="Kjelleberg S."/>
            <person name="Givskov M."/>
            <person name="Lin R.T."/>
            <person name="Yang L."/>
        </authorList>
    </citation>
    <scope>NUCLEOTIDE SEQUENCE [LARGE SCALE GENOMIC DNA]</scope>
    <source>
        <strain evidence="7 8">NUHP1</strain>
    </source>
</reference>
<evidence type="ECO:0000256" key="1">
    <source>
        <dbReference type="ARBA" id="ARBA00005384"/>
    </source>
</evidence>
<evidence type="ECO:0000256" key="4">
    <source>
        <dbReference type="ARBA" id="ARBA00023125"/>
    </source>
</evidence>
<dbReference type="InterPro" id="IPR036390">
    <property type="entry name" value="WH_DNA-bd_sf"/>
</dbReference>